<evidence type="ECO:0000256" key="3">
    <source>
        <dbReference type="ARBA" id="ARBA00022448"/>
    </source>
</evidence>
<keyword evidence="8" id="KW-0106">Calcium</keyword>
<dbReference type="PANTHER" id="PTHR13462">
    <property type="entry name" value="CALCIUM UNIPORTER PROTEIN, MITOCHONDRIAL"/>
    <property type="match status" value="1"/>
</dbReference>
<dbReference type="PANTHER" id="PTHR13462:SF10">
    <property type="entry name" value="CALCIUM UNIPORTER PROTEIN, MITOCHONDRIAL"/>
    <property type="match status" value="1"/>
</dbReference>
<feature type="compositionally biased region" description="Basic and acidic residues" evidence="18">
    <location>
        <begin position="281"/>
        <end position="290"/>
    </location>
</feature>
<evidence type="ECO:0000256" key="14">
    <source>
        <dbReference type="ARBA" id="ARBA00036634"/>
    </source>
</evidence>
<evidence type="ECO:0000256" key="15">
    <source>
        <dbReference type="ARBA" id="ARBA00044966"/>
    </source>
</evidence>
<dbReference type="InterPro" id="IPR006769">
    <property type="entry name" value="MCU_C"/>
</dbReference>
<feature type="compositionally biased region" description="Basic and acidic residues" evidence="18">
    <location>
        <begin position="203"/>
        <end position="220"/>
    </location>
</feature>
<dbReference type="GO" id="GO:0015292">
    <property type="term" value="F:uniporter activity"/>
    <property type="evidence" value="ECO:0007669"/>
    <property type="project" value="TreeGrafter"/>
</dbReference>
<evidence type="ECO:0000313" key="22">
    <source>
        <dbReference type="Proteomes" id="UP000701801"/>
    </source>
</evidence>
<dbReference type="AlphaFoldDB" id="A0A9N9Q816"/>
<comment type="function">
    <text evidence="17">Highly selective calcium channel localized to the inner mitochondrial membrane, which mediates calcium uptake into the mitochondrial matrix. Mitochondrial calcium homeostasis plays key roles in cellular physiology and regulates ATP production, cytoplasmic calcium signals and activation of cell death pathways. Sufficient to operate as a pore-forming channel without the need of calcium-sensor or auxiliary subunit.</text>
</comment>
<feature type="region of interest" description="Disordered" evidence="18">
    <location>
        <begin position="203"/>
        <end position="229"/>
    </location>
</feature>
<dbReference type="GO" id="GO:0036444">
    <property type="term" value="P:calcium import into the mitochondrion"/>
    <property type="evidence" value="ECO:0007669"/>
    <property type="project" value="TreeGrafter"/>
</dbReference>
<keyword evidence="5" id="KW-0107">Calcium channel</keyword>
<evidence type="ECO:0000256" key="7">
    <source>
        <dbReference type="ARBA" id="ARBA00022792"/>
    </source>
</evidence>
<evidence type="ECO:0000256" key="6">
    <source>
        <dbReference type="ARBA" id="ARBA00022692"/>
    </source>
</evidence>
<evidence type="ECO:0000256" key="9">
    <source>
        <dbReference type="ARBA" id="ARBA00022989"/>
    </source>
</evidence>
<keyword evidence="12 19" id="KW-0472">Membrane</keyword>
<organism evidence="21 22">
    <name type="scientific">Hymenoscyphus albidus</name>
    <dbReference type="NCBI Taxonomy" id="595503"/>
    <lineage>
        <taxon>Eukaryota</taxon>
        <taxon>Fungi</taxon>
        <taxon>Dikarya</taxon>
        <taxon>Ascomycota</taxon>
        <taxon>Pezizomycotina</taxon>
        <taxon>Leotiomycetes</taxon>
        <taxon>Helotiales</taxon>
        <taxon>Helotiaceae</taxon>
        <taxon>Hymenoscyphus</taxon>
    </lineage>
</organism>
<evidence type="ECO:0000256" key="1">
    <source>
        <dbReference type="ARBA" id="ARBA00004448"/>
    </source>
</evidence>
<name>A0A9N9Q816_9HELO</name>
<feature type="region of interest" description="Disordered" evidence="18">
    <location>
        <begin position="244"/>
        <end position="290"/>
    </location>
</feature>
<feature type="transmembrane region" description="Helical" evidence="19">
    <location>
        <begin position="403"/>
        <end position="421"/>
    </location>
</feature>
<keyword evidence="9 19" id="KW-1133">Transmembrane helix</keyword>
<proteinExistence type="inferred from homology"/>
<keyword evidence="11" id="KW-0496">Mitochondrion</keyword>
<feature type="compositionally biased region" description="Basic and acidic residues" evidence="18">
    <location>
        <begin position="488"/>
        <end position="527"/>
    </location>
</feature>
<keyword evidence="6 19" id="KW-0812">Transmembrane</keyword>
<keyword evidence="22" id="KW-1185">Reference proteome</keyword>
<evidence type="ECO:0000256" key="16">
    <source>
        <dbReference type="ARBA" id="ARBA00044981"/>
    </source>
</evidence>
<evidence type="ECO:0000259" key="20">
    <source>
        <dbReference type="Pfam" id="PF04678"/>
    </source>
</evidence>
<dbReference type="GO" id="GO:1990246">
    <property type="term" value="C:uniplex complex"/>
    <property type="evidence" value="ECO:0007669"/>
    <property type="project" value="TreeGrafter"/>
</dbReference>
<evidence type="ECO:0000256" key="12">
    <source>
        <dbReference type="ARBA" id="ARBA00023136"/>
    </source>
</evidence>
<dbReference type="InterPro" id="IPR039055">
    <property type="entry name" value="MCU_fam"/>
</dbReference>
<comment type="caution">
    <text evidence="21">The sequence shown here is derived from an EMBL/GenBank/DDBJ whole genome shotgun (WGS) entry which is preliminary data.</text>
</comment>
<keyword evidence="10" id="KW-0406">Ion transport</keyword>
<feature type="compositionally biased region" description="Basic and acidic residues" evidence="18">
    <location>
        <begin position="244"/>
        <end position="262"/>
    </location>
</feature>
<evidence type="ECO:0000256" key="2">
    <source>
        <dbReference type="ARBA" id="ARBA00005653"/>
    </source>
</evidence>
<comment type="subunit">
    <text evidence="15">Homotetramer, assembles in a dimer or dimers configuration with two interfaces.</text>
</comment>
<dbReference type="OrthoDB" id="278338at2759"/>
<protein>
    <recommendedName>
        <fullName evidence="16">Calcium uniporter protein, mitochondrial</fullName>
    </recommendedName>
</protein>
<dbReference type="GO" id="GO:0051560">
    <property type="term" value="P:mitochondrial calcium ion homeostasis"/>
    <property type="evidence" value="ECO:0007669"/>
    <property type="project" value="InterPro"/>
</dbReference>
<evidence type="ECO:0000256" key="4">
    <source>
        <dbReference type="ARBA" id="ARBA00022568"/>
    </source>
</evidence>
<evidence type="ECO:0000256" key="13">
    <source>
        <dbReference type="ARBA" id="ARBA00023303"/>
    </source>
</evidence>
<feature type="compositionally biased region" description="Basic and acidic residues" evidence="18">
    <location>
        <begin position="100"/>
        <end position="126"/>
    </location>
</feature>
<dbReference type="EMBL" id="CAJVRM010000726">
    <property type="protein sequence ID" value="CAG8983400.1"/>
    <property type="molecule type" value="Genomic_DNA"/>
</dbReference>
<evidence type="ECO:0000256" key="5">
    <source>
        <dbReference type="ARBA" id="ARBA00022673"/>
    </source>
</evidence>
<evidence type="ECO:0000313" key="21">
    <source>
        <dbReference type="EMBL" id="CAG8983400.1"/>
    </source>
</evidence>
<keyword evidence="4" id="KW-0109">Calcium transport</keyword>
<dbReference type="GO" id="GO:0005262">
    <property type="term" value="F:calcium channel activity"/>
    <property type="evidence" value="ECO:0007669"/>
    <property type="project" value="UniProtKB-KW"/>
</dbReference>
<evidence type="ECO:0000256" key="17">
    <source>
        <dbReference type="ARBA" id="ARBA00045938"/>
    </source>
</evidence>
<keyword evidence="13" id="KW-0407">Ion channel</keyword>
<feature type="transmembrane region" description="Helical" evidence="19">
    <location>
        <begin position="371"/>
        <end position="391"/>
    </location>
</feature>
<feature type="domain" description="Calcium uniporter protein C-terminal" evidence="20">
    <location>
        <begin position="334"/>
        <end position="456"/>
    </location>
</feature>
<feature type="region of interest" description="Disordered" evidence="18">
    <location>
        <begin position="60"/>
        <end position="131"/>
    </location>
</feature>
<feature type="compositionally biased region" description="Basic and acidic residues" evidence="18">
    <location>
        <begin position="60"/>
        <end position="74"/>
    </location>
</feature>
<comment type="subcellular location">
    <subcellularLocation>
        <location evidence="1">Mitochondrion inner membrane</location>
        <topology evidence="1">Multi-pass membrane protein</topology>
    </subcellularLocation>
</comment>
<feature type="region of interest" description="Disordered" evidence="18">
    <location>
        <begin position="481"/>
        <end position="527"/>
    </location>
</feature>
<evidence type="ECO:0000256" key="11">
    <source>
        <dbReference type="ARBA" id="ARBA00023128"/>
    </source>
</evidence>
<evidence type="ECO:0000256" key="10">
    <source>
        <dbReference type="ARBA" id="ARBA00023065"/>
    </source>
</evidence>
<accession>A0A9N9Q816</accession>
<evidence type="ECO:0000256" key="18">
    <source>
        <dbReference type="SAM" id="MobiDB-lite"/>
    </source>
</evidence>
<sequence length="527" mass="59855">MKGVLRVLPRASPSHTRIPNFHVFDKLQLQQSQPGRFSPQFSPLSHRAFSSGRVLFEKTKSTKEAKDLSKKGLEENVEGQGQGQDKTDDSFNHQIDNAINEEKELQARTPWHREGADQPPVRRDRSAGAMTKGKLLTTPSRLLKLILPLTTLDKNSDRKSIEPLALLVHPQQPLSYLERLIQSELPMIRGKDGKEKIPDVYFRAEDSAEDEIKPDRRQDSEADEEGTDEQLVDGKVMKLGKIKEKNASKKSSIKDKRVEMRTGLRGGPGEGGVESYSGQGREGEAAEKDPKFVRWSSSTEIGDFIRDAARGAEFAVEIEGASKEIRVGVPSFNDRTHYLRVRLRKTSRKLADLASVKKECDHLAHKSAQRLATGGFGVLAAWWGGCYYFTFQTNYGWDTMEPITYLAGLSTIMLGYLWFLYHNREVSYRSALNLTVSRRQNTLYQARGFDLQKWESMIEEANSLRKEIKIIADEYDVEWNEREDEGSEVVHDALKEERDKDKKGKSEDDQKDDDTKKGKEKSSKDDD</sequence>
<reference evidence="21" key="1">
    <citation type="submission" date="2021-07" db="EMBL/GenBank/DDBJ databases">
        <authorList>
            <person name="Durling M."/>
        </authorList>
    </citation>
    <scope>NUCLEOTIDE SEQUENCE</scope>
</reference>
<keyword evidence="3" id="KW-0813">Transport</keyword>
<evidence type="ECO:0000256" key="19">
    <source>
        <dbReference type="SAM" id="Phobius"/>
    </source>
</evidence>
<dbReference type="Pfam" id="PF04678">
    <property type="entry name" value="MCU"/>
    <property type="match status" value="1"/>
</dbReference>
<gene>
    <name evidence="21" type="ORF">HYALB_00000568</name>
</gene>
<dbReference type="Proteomes" id="UP000701801">
    <property type="component" value="Unassembled WGS sequence"/>
</dbReference>
<evidence type="ECO:0000256" key="8">
    <source>
        <dbReference type="ARBA" id="ARBA00022837"/>
    </source>
</evidence>
<comment type="catalytic activity">
    <reaction evidence="14">
        <text>Ca(2+)(in) = Ca(2+)(out)</text>
        <dbReference type="Rhea" id="RHEA:29671"/>
        <dbReference type="ChEBI" id="CHEBI:29108"/>
    </reaction>
</comment>
<comment type="similarity">
    <text evidence="2">Belongs to the MCU (TC 1.A.77) family.</text>
</comment>
<keyword evidence="7" id="KW-0999">Mitochondrion inner membrane</keyword>